<feature type="domain" description="Nitrite/Sulfite reductase ferredoxin-like" evidence="8">
    <location>
        <begin position="72"/>
        <end position="124"/>
    </location>
</feature>
<dbReference type="InterPro" id="IPR006067">
    <property type="entry name" value="NO2/SO3_Rdtase_4Fe4S_dom"/>
</dbReference>
<dbReference type="GO" id="GO:0008942">
    <property type="term" value="F:nitrite reductase [NAD(P)H] activity"/>
    <property type="evidence" value="ECO:0007669"/>
    <property type="project" value="UniProtKB-EC"/>
</dbReference>
<dbReference type="InterPro" id="IPR036136">
    <property type="entry name" value="Nit/Sulf_reduc_fer-like_dom_sf"/>
</dbReference>
<evidence type="ECO:0000256" key="5">
    <source>
        <dbReference type="ARBA" id="ARBA00023004"/>
    </source>
</evidence>
<evidence type="ECO:0000256" key="4">
    <source>
        <dbReference type="ARBA" id="ARBA00023002"/>
    </source>
</evidence>
<dbReference type="Pfam" id="PF01077">
    <property type="entry name" value="NIR_SIR"/>
    <property type="match status" value="1"/>
</dbReference>
<dbReference type="SUPFAM" id="SSF56014">
    <property type="entry name" value="Nitrite and sulphite reductase 4Fe-4S domain-like"/>
    <property type="match status" value="1"/>
</dbReference>
<protein>
    <submittedName>
        <fullName evidence="9">Nitrite reductase (Modular protein)</fullName>
        <ecNumber evidence="9">1.7.1.4</ecNumber>
    </submittedName>
</protein>
<keyword evidence="5" id="KW-0408">Iron</keyword>
<dbReference type="PRINTS" id="PR00397">
    <property type="entry name" value="SIROHAEM"/>
</dbReference>
<dbReference type="SUPFAM" id="SSF55124">
    <property type="entry name" value="Nitrite/Sulfite reductase N-terminal domain-like"/>
    <property type="match status" value="1"/>
</dbReference>
<dbReference type="GO" id="GO:0051539">
    <property type="term" value="F:4 iron, 4 sulfur cluster binding"/>
    <property type="evidence" value="ECO:0007669"/>
    <property type="project" value="UniProtKB-KW"/>
</dbReference>
<keyword evidence="2" id="KW-0349">Heme</keyword>
<evidence type="ECO:0000256" key="2">
    <source>
        <dbReference type="ARBA" id="ARBA00022617"/>
    </source>
</evidence>
<keyword evidence="4 9" id="KW-0560">Oxidoreductase</keyword>
<proteinExistence type="predicted"/>
<dbReference type="Gene3D" id="3.30.413.10">
    <property type="entry name" value="Sulfite Reductase Hemoprotein, domain 1"/>
    <property type="match status" value="1"/>
</dbReference>
<feature type="domain" description="Nitrite/sulphite reductase 4Fe-4S" evidence="7">
    <location>
        <begin position="133"/>
        <end position="267"/>
    </location>
</feature>
<dbReference type="EC" id="1.7.1.4" evidence="9"/>
<evidence type="ECO:0000256" key="6">
    <source>
        <dbReference type="ARBA" id="ARBA00023014"/>
    </source>
</evidence>
<dbReference type="PANTHER" id="PTHR43809">
    <property type="entry name" value="NITRITE REDUCTASE (NADH) LARGE SUBUNIT"/>
    <property type="match status" value="1"/>
</dbReference>
<dbReference type="EMBL" id="FMJE01000005">
    <property type="protein sequence ID" value="SCM82475.1"/>
    <property type="molecule type" value="Genomic_DNA"/>
</dbReference>
<dbReference type="InterPro" id="IPR052034">
    <property type="entry name" value="NasD-like"/>
</dbReference>
<dbReference type="GO" id="GO:0046872">
    <property type="term" value="F:metal ion binding"/>
    <property type="evidence" value="ECO:0007669"/>
    <property type="project" value="UniProtKB-KW"/>
</dbReference>
<dbReference type="GO" id="GO:0020037">
    <property type="term" value="F:heme binding"/>
    <property type="evidence" value="ECO:0007669"/>
    <property type="project" value="InterPro"/>
</dbReference>
<dbReference type="PANTHER" id="PTHR43809:SF1">
    <property type="entry name" value="NITRITE REDUCTASE (NADH) LARGE SUBUNIT"/>
    <property type="match status" value="1"/>
</dbReference>
<evidence type="ECO:0000256" key="3">
    <source>
        <dbReference type="ARBA" id="ARBA00022723"/>
    </source>
</evidence>
<evidence type="ECO:0000259" key="8">
    <source>
        <dbReference type="Pfam" id="PF03460"/>
    </source>
</evidence>
<evidence type="ECO:0000259" key="7">
    <source>
        <dbReference type="Pfam" id="PF01077"/>
    </source>
</evidence>
<dbReference type="PROSITE" id="PS00365">
    <property type="entry name" value="NIR_SIR"/>
    <property type="match status" value="1"/>
</dbReference>
<dbReference type="InterPro" id="IPR005117">
    <property type="entry name" value="NiRdtase/SiRdtase_haem-b_fer"/>
</dbReference>
<gene>
    <name evidence="9" type="ORF">KL86SPO_50246</name>
</gene>
<keyword evidence="1" id="KW-0004">4Fe-4S</keyword>
<organism evidence="9">
    <name type="scientific">uncultured Sporomusa sp</name>
    <dbReference type="NCBI Taxonomy" id="307249"/>
    <lineage>
        <taxon>Bacteria</taxon>
        <taxon>Bacillati</taxon>
        <taxon>Bacillota</taxon>
        <taxon>Negativicutes</taxon>
        <taxon>Selenomonadales</taxon>
        <taxon>Sporomusaceae</taxon>
        <taxon>Sporomusa</taxon>
        <taxon>environmental samples</taxon>
    </lineage>
</organism>
<keyword evidence="3" id="KW-0479">Metal-binding</keyword>
<dbReference type="InterPro" id="IPR006066">
    <property type="entry name" value="NO2/SO3_Rdtase_FeS/sirohaem_BS"/>
</dbReference>
<accession>A0A212LY28</accession>
<name>A0A212LY28_9FIRM</name>
<evidence type="ECO:0000313" key="9">
    <source>
        <dbReference type="EMBL" id="SCM82475.1"/>
    </source>
</evidence>
<reference evidence="9" key="1">
    <citation type="submission" date="2016-08" db="EMBL/GenBank/DDBJ databases">
        <authorList>
            <person name="Seilhamer J.J."/>
        </authorList>
    </citation>
    <scope>NUCLEOTIDE SEQUENCE</scope>
    <source>
        <strain evidence="9">86</strain>
    </source>
</reference>
<dbReference type="InterPro" id="IPR045854">
    <property type="entry name" value="NO2/SO3_Rdtase_4Fe4S_sf"/>
</dbReference>
<dbReference type="AlphaFoldDB" id="A0A212LY28"/>
<sequence length="270" mass="29231">MIGILAARENSLYYFTKVAVFCREKAVLFAMQYFATLPASVSYITVNTAKKGYSKEKKWRMLMTDRQAKLPLTPRLSAGLLTPVMLRKLAAIAEKYEGIIKIAGNSIVILGLRPEHRAQALGELGFDTQSLAGKTVRSTAVCAGQPHCPRALQDSTRLGLDLDTRFYGTELPGKLRMGVSGCPNGCSEIFVKDIGLYGTAGGYTIIAGGNSGRKAQAGRVVAEKVPPAEVVPSIEKIIAYYQTYGQPGERLGQTIDRLGFEDFVACIGIN</sequence>
<keyword evidence="6" id="KW-0411">Iron-sulfur</keyword>
<evidence type="ECO:0000256" key="1">
    <source>
        <dbReference type="ARBA" id="ARBA00022485"/>
    </source>
</evidence>
<dbReference type="Pfam" id="PF03460">
    <property type="entry name" value="NIR_SIR_ferr"/>
    <property type="match status" value="1"/>
</dbReference>